<accession>A0ABN5H0J3</accession>
<proteinExistence type="predicted"/>
<dbReference type="SUPFAM" id="SSF100950">
    <property type="entry name" value="NagB/RpiA/CoA transferase-like"/>
    <property type="match status" value="1"/>
</dbReference>
<dbReference type="PROSITE" id="PS51379">
    <property type="entry name" value="4FE4S_FER_2"/>
    <property type="match status" value="1"/>
</dbReference>
<evidence type="ECO:0000256" key="3">
    <source>
        <dbReference type="ARBA" id="ARBA00022723"/>
    </source>
</evidence>
<evidence type="ECO:0000256" key="2">
    <source>
        <dbReference type="ARBA" id="ARBA00022485"/>
    </source>
</evidence>
<reference evidence="9 10" key="1">
    <citation type="journal article" date="2019" name="Sci. Rep.">
        <title>Sulfobacillus thermotolerans: new insights into resistance and metabolic capacities of acidophilic chemolithotrophs.</title>
        <authorList>
            <person name="Panyushkina A.E."/>
            <person name="Babenko V.V."/>
            <person name="Nikitina A.S."/>
            <person name="Selezneva O.V."/>
            <person name="Tsaplina I.A."/>
            <person name="Letarova M.A."/>
            <person name="Kostryukova E.S."/>
            <person name="Letarov A.V."/>
        </authorList>
    </citation>
    <scope>NUCLEOTIDE SEQUENCE [LARGE SCALE GENOMIC DNA]</scope>
    <source>
        <strain evidence="9 10">Kr1</strain>
    </source>
</reference>
<keyword evidence="3" id="KW-0479">Metal-binding</keyword>
<protein>
    <submittedName>
        <fullName evidence="9">Lactate utilization protein B/C</fullName>
    </submittedName>
</protein>
<evidence type="ECO:0000256" key="6">
    <source>
        <dbReference type="ARBA" id="ARBA00023004"/>
    </source>
</evidence>
<dbReference type="PANTHER" id="PTHR47153:SF2">
    <property type="entry name" value="LACTATE UTILIZATION PROTEIN B"/>
    <property type="match status" value="1"/>
</dbReference>
<dbReference type="InterPro" id="IPR004452">
    <property type="entry name" value="LutB/LldF"/>
</dbReference>
<dbReference type="InterPro" id="IPR003741">
    <property type="entry name" value="LUD_dom"/>
</dbReference>
<evidence type="ECO:0000256" key="5">
    <source>
        <dbReference type="ARBA" id="ARBA00022982"/>
    </source>
</evidence>
<keyword evidence="2" id="KW-0004">4Fe-4S</keyword>
<feature type="domain" description="4Fe-4S ferredoxin-type" evidence="8">
    <location>
        <begin position="307"/>
        <end position="337"/>
    </location>
</feature>
<dbReference type="InterPro" id="IPR024185">
    <property type="entry name" value="FTHF_cligase-like_sf"/>
</dbReference>
<keyword evidence="1" id="KW-0813">Transport</keyword>
<dbReference type="Pfam" id="PF02589">
    <property type="entry name" value="LUD_dom"/>
    <property type="match status" value="1"/>
</dbReference>
<evidence type="ECO:0000313" key="9">
    <source>
        <dbReference type="EMBL" id="AUW93872.1"/>
    </source>
</evidence>
<dbReference type="InterPro" id="IPR009051">
    <property type="entry name" value="Helical_ferredxn"/>
</dbReference>
<dbReference type="Pfam" id="PF13183">
    <property type="entry name" value="Fer4_8"/>
    <property type="match status" value="1"/>
</dbReference>
<sequence>MERLPHDPRPWPARRDEALHDPVLQATLRRVTHRLNTARIQAYQNYPAGAEARERAKHRKREAVREWEPLLAQAEQQITAHGGQVFRAATPGDVGAYIKKVAQEHGVQRIIKSKSMATEEVQLNAQLEATGFAVRETDLGEYIIQLAHEKPSHILAPAAHKNRQQIQALFRETVADAHDVVSDDIPGLTQFARQKLRQDFLSADMGITGGNFLVAETGTVVVITNEGNADMVTTLPRILISLVGLEKIVQDWDALIDIIQQPALSGVGQRLSSYTTMISGPRGPESWEGPDEWHVVLLDNGRQAIHDGPYQDVLACIRCGACLNVCPVFQQVGGHGYGSVYSGPIGTVISPLIGGMQTFGELPRYLCTVCYACQEACPMDIPLPEQIIGLRSQAVAEDREPAAVRTQYRLWGQAWSTVHGYRRSVQAARIAQRLALRHVGLAAGWLKTRKMPPVAARTFLEGWAHEQRRRRRA</sequence>
<evidence type="ECO:0000256" key="4">
    <source>
        <dbReference type="ARBA" id="ARBA00022737"/>
    </source>
</evidence>
<keyword evidence="6" id="KW-0408">Iron</keyword>
<dbReference type="InterPro" id="IPR017896">
    <property type="entry name" value="4Fe4S_Fe-S-bd"/>
</dbReference>
<name>A0ABN5H0J3_9FIRM</name>
<dbReference type="Gene3D" id="3.40.50.10420">
    <property type="entry name" value="NagB/RpiA/CoA transferase-like"/>
    <property type="match status" value="1"/>
</dbReference>
<keyword evidence="4" id="KW-0677">Repeat</keyword>
<keyword evidence="10" id="KW-1185">Reference proteome</keyword>
<evidence type="ECO:0000256" key="1">
    <source>
        <dbReference type="ARBA" id="ARBA00022448"/>
    </source>
</evidence>
<dbReference type="Gene3D" id="1.10.1060.10">
    <property type="entry name" value="Alpha-helical ferredoxin"/>
    <property type="match status" value="1"/>
</dbReference>
<evidence type="ECO:0000259" key="8">
    <source>
        <dbReference type="PROSITE" id="PS51379"/>
    </source>
</evidence>
<evidence type="ECO:0000256" key="7">
    <source>
        <dbReference type="ARBA" id="ARBA00023014"/>
    </source>
</evidence>
<dbReference type="PANTHER" id="PTHR47153">
    <property type="entry name" value="LACTATE UTILIZATION PROTEIN B"/>
    <property type="match status" value="1"/>
</dbReference>
<dbReference type="Proteomes" id="UP000325292">
    <property type="component" value="Chromosome"/>
</dbReference>
<dbReference type="InterPro" id="IPR037171">
    <property type="entry name" value="NagB/RpiA_transferase-like"/>
</dbReference>
<organism evidence="9 10">
    <name type="scientific">Sulfobacillus thermotolerans</name>
    <dbReference type="NCBI Taxonomy" id="338644"/>
    <lineage>
        <taxon>Bacteria</taxon>
        <taxon>Bacillati</taxon>
        <taxon>Bacillota</taxon>
        <taxon>Clostridia</taxon>
        <taxon>Eubacteriales</taxon>
        <taxon>Clostridiales Family XVII. Incertae Sedis</taxon>
        <taxon>Sulfobacillus</taxon>
    </lineage>
</organism>
<dbReference type="SUPFAM" id="SSF46548">
    <property type="entry name" value="alpha-helical ferredoxin"/>
    <property type="match status" value="1"/>
</dbReference>
<keyword evidence="5" id="KW-0249">Electron transport</keyword>
<dbReference type="PROSITE" id="PS00198">
    <property type="entry name" value="4FE4S_FER_1"/>
    <property type="match status" value="1"/>
</dbReference>
<gene>
    <name evidence="9" type="ORF">BXT84_07875</name>
</gene>
<keyword evidence="7" id="KW-0411">Iron-sulfur</keyword>
<evidence type="ECO:0000313" key="10">
    <source>
        <dbReference type="Proteomes" id="UP000325292"/>
    </source>
</evidence>
<dbReference type="EMBL" id="CP019454">
    <property type="protein sequence ID" value="AUW93872.1"/>
    <property type="molecule type" value="Genomic_DNA"/>
</dbReference>
<dbReference type="InterPro" id="IPR017900">
    <property type="entry name" value="4Fe4S_Fe_S_CS"/>
</dbReference>